<gene>
    <name evidence="3" type="ORF">GMO_00800</name>
</gene>
<comment type="similarity">
    <text evidence="1 2">Belongs to the short-chain dehydrogenases/reductases (SDR) family.</text>
</comment>
<dbReference type="InterPro" id="IPR036291">
    <property type="entry name" value="NAD(P)-bd_dom_sf"/>
</dbReference>
<dbReference type="eggNOG" id="COG1028">
    <property type="taxonomic scope" value="Bacteria"/>
</dbReference>
<protein>
    <submittedName>
        <fullName evidence="3">Putative oxidoreductase</fullName>
    </submittedName>
</protein>
<dbReference type="InterPro" id="IPR050259">
    <property type="entry name" value="SDR"/>
</dbReference>
<dbReference type="FunFam" id="3.40.50.720:FF:000084">
    <property type="entry name" value="Short-chain dehydrogenase reductase"/>
    <property type="match status" value="1"/>
</dbReference>
<evidence type="ECO:0000313" key="4">
    <source>
        <dbReference type="Proteomes" id="UP000004949"/>
    </source>
</evidence>
<dbReference type="InterPro" id="IPR020904">
    <property type="entry name" value="Sc_DH/Rdtase_CS"/>
</dbReference>
<dbReference type="GO" id="GO:0032787">
    <property type="term" value="P:monocarboxylic acid metabolic process"/>
    <property type="evidence" value="ECO:0007669"/>
    <property type="project" value="UniProtKB-ARBA"/>
</dbReference>
<organism evidence="3 4">
    <name type="scientific">Gluconobacter morbifer G707</name>
    <dbReference type="NCBI Taxonomy" id="1088869"/>
    <lineage>
        <taxon>Bacteria</taxon>
        <taxon>Pseudomonadati</taxon>
        <taxon>Pseudomonadota</taxon>
        <taxon>Alphaproteobacteria</taxon>
        <taxon>Acetobacterales</taxon>
        <taxon>Acetobacteraceae</taxon>
        <taxon>Gluconobacter</taxon>
    </lineage>
</organism>
<dbReference type="PATRIC" id="fig|1088869.3.peg.79"/>
<name>G6XF15_9PROT</name>
<reference evidence="3 4" key="1">
    <citation type="submission" date="2011-10" db="EMBL/GenBank/DDBJ databases">
        <title>Genome sequence of Gluconobacter morbifer G707, isolated from Drosophila gut.</title>
        <authorList>
            <person name="Lee W.-J."/>
            <person name="Kim E.-K."/>
        </authorList>
    </citation>
    <scope>NUCLEOTIDE SEQUENCE [LARGE SCALE GENOMIC DNA]</scope>
    <source>
        <strain evidence="3 4">G707</strain>
    </source>
</reference>
<evidence type="ECO:0000313" key="3">
    <source>
        <dbReference type="EMBL" id="EHH68773.1"/>
    </source>
</evidence>
<dbReference type="PROSITE" id="PS00061">
    <property type="entry name" value="ADH_SHORT"/>
    <property type="match status" value="1"/>
</dbReference>
<sequence>MVGIDLSGRTALVTGSTGGIGLAIAKGLASAGATVIINGRSQDTVEKALATLGKTVPGGSFRSIVADVGTAEGCKTVIETENSVDILINNAGIFKPNNFFQTSDADWQSLFDVNLFSGVRLSRAYLPGMKDRNWGRVVFISSESALNIPVEMVDYGVSKTAMLGLSRGLAKLMAHTNVTVNAILPGFTLSEGVEDMLKAQNPGDSRSVEDLATEFVRKHRPSDILGRAATVDEVANLVVYTASPLASATTGAALRVDGGTVDTIA</sequence>
<dbReference type="AlphaFoldDB" id="G6XF15"/>
<dbReference type="PANTHER" id="PTHR42879">
    <property type="entry name" value="3-OXOACYL-(ACYL-CARRIER-PROTEIN) REDUCTASE"/>
    <property type="match status" value="1"/>
</dbReference>
<evidence type="ECO:0000256" key="1">
    <source>
        <dbReference type="ARBA" id="ARBA00006484"/>
    </source>
</evidence>
<dbReference type="EMBL" id="AGQV01000001">
    <property type="protein sequence ID" value="EHH68773.1"/>
    <property type="molecule type" value="Genomic_DNA"/>
</dbReference>
<dbReference type="InterPro" id="IPR002347">
    <property type="entry name" value="SDR_fam"/>
</dbReference>
<dbReference type="PRINTS" id="PR00081">
    <property type="entry name" value="GDHRDH"/>
</dbReference>
<proteinExistence type="inferred from homology"/>
<evidence type="ECO:0000256" key="2">
    <source>
        <dbReference type="RuleBase" id="RU000363"/>
    </source>
</evidence>
<dbReference type="OrthoDB" id="9793325at2"/>
<dbReference type="Proteomes" id="UP000004949">
    <property type="component" value="Unassembled WGS sequence"/>
</dbReference>
<dbReference type="PRINTS" id="PR00080">
    <property type="entry name" value="SDRFAMILY"/>
</dbReference>
<dbReference type="STRING" id="1088869.GMO_00800"/>
<comment type="caution">
    <text evidence="3">The sequence shown here is derived from an EMBL/GenBank/DDBJ whole genome shotgun (WGS) entry which is preliminary data.</text>
</comment>
<dbReference type="SUPFAM" id="SSF51735">
    <property type="entry name" value="NAD(P)-binding Rossmann-fold domains"/>
    <property type="match status" value="1"/>
</dbReference>
<dbReference type="Pfam" id="PF00106">
    <property type="entry name" value="adh_short"/>
    <property type="match status" value="1"/>
</dbReference>
<dbReference type="RefSeq" id="WP_008850231.1">
    <property type="nucleotide sequence ID" value="NZ_AGQV01000001.1"/>
</dbReference>
<keyword evidence="4" id="KW-1185">Reference proteome</keyword>
<dbReference type="Gene3D" id="3.40.50.720">
    <property type="entry name" value="NAD(P)-binding Rossmann-like Domain"/>
    <property type="match status" value="1"/>
</dbReference>
<accession>G6XF15</accession>